<dbReference type="Proteomes" id="UP001153954">
    <property type="component" value="Unassembled WGS sequence"/>
</dbReference>
<organism evidence="2 3">
    <name type="scientific">Euphydryas editha</name>
    <name type="common">Edith's checkerspot</name>
    <dbReference type="NCBI Taxonomy" id="104508"/>
    <lineage>
        <taxon>Eukaryota</taxon>
        <taxon>Metazoa</taxon>
        <taxon>Ecdysozoa</taxon>
        <taxon>Arthropoda</taxon>
        <taxon>Hexapoda</taxon>
        <taxon>Insecta</taxon>
        <taxon>Pterygota</taxon>
        <taxon>Neoptera</taxon>
        <taxon>Endopterygota</taxon>
        <taxon>Lepidoptera</taxon>
        <taxon>Glossata</taxon>
        <taxon>Ditrysia</taxon>
        <taxon>Papilionoidea</taxon>
        <taxon>Nymphalidae</taxon>
        <taxon>Nymphalinae</taxon>
        <taxon>Euphydryas</taxon>
    </lineage>
</organism>
<name>A0AAU9T8G9_EUPED</name>
<feature type="chain" id="PRO_5043930842" evidence="1">
    <location>
        <begin position="20"/>
        <end position="173"/>
    </location>
</feature>
<gene>
    <name evidence="2" type="ORF">EEDITHA_LOCUS533</name>
</gene>
<keyword evidence="3" id="KW-1185">Reference proteome</keyword>
<comment type="caution">
    <text evidence="2">The sequence shown here is derived from an EMBL/GenBank/DDBJ whole genome shotgun (WGS) entry which is preliminary data.</text>
</comment>
<evidence type="ECO:0000313" key="2">
    <source>
        <dbReference type="EMBL" id="CAH2083914.1"/>
    </source>
</evidence>
<accession>A0AAU9T8G9</accession>
<sequence>MASKIHLLIFVLFISSVKSDSLFERSYEYVMNIGKNLGPTFNNLLDCFGERDAWSCTREMAGRLLDNWEKDVETQRRLWADAADAEVTSSGRSFEEMPSKLGQEIELSLAALTDTVKKGMARVEKNKHEYNKNKHCHSESLSENVTDTGSMIKSKSFEKTMTHIMTTSEPVTR</sequence>
<evidence type="ECO:0000313" key="3">
    <source>
        <dbReference type="Proteomes" id="UP001153954"/>
    </source>
</evidence>
<reference evidence="2" key="1">
    <citation type="submission" date="2022-03" db="EMBL/GenBank/DDBJ databases">
        <authorList>
            <person name="Tunstrom K."/>
        </authorList>
    </citation>
    <scope>NUCLEOTIDE SEQUENCE</scope>
</reference>
<evidence type="ECO:0000256" key="1">
    <source>
        <dbReference type="SAM" id="SignalP"/>
    </source>
</evidence>
<dbReference type="AlphaFoldDB" id="A0AAU9T8G9"/>
<proteinExistence type="predicted"/>
<dbReference type="EMBL" id="CAKOGL010000002">
    <property type="protein sequence ID" value="CAH2083914.1"/>
    <property type="molecule type" value="Genomic_DNA"/>
</dbReference>
<feature type="signal peptide" evidence="1">
    <location>
        <begin position="1"/>
        <end position="19"/>
    </location>
</feature>
<protein>
    <submittedName>
        <fullName evidence="2">Uncharacterized protein</fullName>
    </submittedName>
</protein>
<keyword evidence="1" id="KW-0732">Signal</keyword>